<dbReference type="InterPro" id="IPR016177">
    <property type="entry name" value="DNA-bd_dom_sf"/>
</dbReference>
<dbReference type="Gramene" id="mRNA:HanXRQr2_Chr15g0722331">
    <property type="protein sequence ID" value="CDS:HanXRQr2_Chr15g0722331.1"/>
    <property type="gene ID" value="HanXRQr2_Chr15g0722331"/>
</dbReference>
<feature type="compositionally biased region" description="Basic residues" evidence="6">
    <location>
        <begin position="11"/>
        <end position="21"/>
    </location>
</feature>
<dbReference type="Gene3D" id="3.30.730.10">
    <property type="entry name" value="AP2/ERF domain"/>
    <property type="match status" value="1"/>
</dbReference>
<evidence type="ECO:0000259" key="7">
    <source>
        <dbReference type="PROSITE" id="PS51032"/>
    </source>
</evidence>
<dbReference type="Proteomes" id="UP000215914">
    <property type="component" value="Unassembled WGS sequence"/>
</dbReference>
<dbReference type="PANTHER" id="PTHR31190">
    <property type="entry name" value="DNA-BINDING DOMAIN"/>
    <property type="match status" value="1"/>
</dbReference>
<dbReference type="GO" id="GO:0009873">
    <property type="term" value="P:ethylene-activated signaling pathway"/>
    <property type="evidence" value="ECO:0007669"/>
    <property type="project" value="InterPro"/>
</dbReference>
<dbReference type="EMBL" id="MNCJ02000330">
    <property type="protein sequence ID" value="KAF5767022.1"/>
    <property type="molecule type" value="Genomic_DNA"/>
</dbReference>
<evidence type="ECO:0000313" key="9">
    <source>
        <dbReference type="Proteomes" id="UP000215914"/>
    </source>
</evidence>
<gene>
    <name evidence="8" type="ORF">HanXRQr2_Chr15g0722331</name>
</gene>
<protein>
    <submittedName>
        <fullName evidence="8">Transcription factor AP2-EREBP family</fullName>
    </submittedName>
</protein>
<feature type="domain" description="AP2/ERF" evidence="7">
    <location>
        <begin position="16"/>
        <end position="70"/>
    </location>
</feature>
<proteinExistence type="predicted"/>
<evidence type="ECO:0000256" key="5">
    <source>
        <dbReference type="ARBA" id="ARBA00023242"/>
    </source>
</evidence>
<keyword evidence="4" id="KW-0804">Transcription</keyword>
<dbReference type="InterPro" id="IPR001471">
    <property type="entry name" value="AP2/ERF_dom"/>
</dbReference>
<evidence type="ECO:0000256" key="3">
    <source>
        <dbReference type="ARBA" id="ARBA00023125"/>
    </source>
</evidence>
<dbReference type="InterPro" id="IPR044808">
    <property type="entry name" value="ERF_plant"/>
</dbReference>
<dbReference type="SUPFAM" id="SSF54171">
    <property type="entry name" value="DNA-binding domain"/>
    <property type="match status" value="1"/>
</dbReference>
<evidence type="ECO:0000256" key="4">
    <source>
        <dbReference type="ARBA" id="ARBA00023163"/>
    </source>
</evidence>
<dbReference type="PROSITE" id="PS51032">
    <property type="entry name" value="AP2_ERF"/>
    <property type="match status" value="1"/>
</dbReference>
<evidence type="ECO:0000256" key="2">
    <source>
        <dbReference type="ARBA" id="ARBA00023015"/>
    </source>
</evidence>
<dbReference type="GO" id="GO:0005634">
    <property type="term" value="C:nucleus"/>
    <property type="evidence" value="ECO:0007669"/>
    <property type="project" value="UniProtKB-SubCell"/>
</dbReference>
<dbReference type="CDD" id="cd00018">
    <property type="entry name" value="AP2"/>
    <property type="match status" value="1"/>
</dbReference>
<reference evidence="8" key="1">
    <citation type="journal article" date="2017" name="Nature">
        <title>The sunflower genome provides insights into oil metabolism, flowering and Asterid evolution.</title>
        <authorList>
            <person name="Badouin H."/>
            <person name="Gouzy J."/>
            <person name="Grassa C.J."/>
            <person name="Murat F."/>
            <person name="Staton S.E."/>
            <person name="Cottret L."/>
            <person name="Lelandais-Briere C."/>
            <person name="Owens G.L."/>
            <person name="Carrere S."/>
            <person name="Mayjonade B."/>
            <person name="Legrand L."/>
            <person name="Gill N."/>
            <person name="Kane N.C."/>
            <person name="Bowers J.E."/>
            <person name="Hubner S."/>
            <person name="Bellec A."/>
            <person name="Berard A."/>
            <person name="Berges H."/>
            <person name="Blanchet N."/>
            <person name="Boniface M.C."/>
            <person name="Brunel D."/>
            <person name="Catrice O."/>
            <person name="Chaidir N."/>
            <person name="Claudel C."/>
            <person name="Donnadieu C."/>
            <person name="Faraut T."/>
            <person name="Fievet G."/>
            <person name="Helmstetter N."/>
            <person name="King M."/>
            <person name="Knapp S.J."/>
            <person name="Lai Z."/>
            <person name="Le Paslier M.C."/>
            <person name="Lippi Y."/>
            <person name="Lorenzon L."/>
            <person name="Mandel J.R."/>
            <person name="Marage G."/>
            <person name="Marchand G."/>
            <person name="Marquand E."/>
            <person name="Bret-Mestries E."/>
            <person name="Morien E."/>
            <person name="Nambeesan S."/>
            <person name="Nguyen T."/>
            <person name="Pegot-Espagnet P."/>
            <person name="Pouilly N."/>
            <person name="Raftis F."/>
            <person name="Sallet E."/>
            <person name="Schiex T."/>
            <person name="Thomas J."/>
            <person name="Vandecasteele C."/>
            <person name="Vares D."/>
            <person name="Vear F."/>
            <person name="Vautrin S."/>
            <person name="Crespi M."/>
            <person name="Mangin B."/>
            <person name="Burke J.M."/>
            <person name="Salse J."/>
            <person name="Munos S."/>
            <person name="Vincourt P."/>
            <person name="Rieseberg L.H."/>
            <person name="Langlade N.B."/>
        </authorList>
    </citation>
    <scope>NUCLEOTIDE SEQUENCE</scope>
    <source>
        <tissue evidence="8">Leaves</tissue>
    </source>
</reference>
<reference evidence="8" key="2">
    <citation type="submission" date="2020-06" db="EMBL/GenBank/DDBJ databases">
        <title>Helianthus annuus Genome sequencing and assembly Release 2.</title>
        <authorList>
            <person name="Gouzy J."/>
            <person name="Langlade N."/>
            <person name="Munos S."/>
        </authorList>
    </citation>
    <scope>NUCLEOTIDE SEQUENCE</scope>
    <source>
        <tissue evidence="8">Leaves</tissue>
    </source>
</reference>
<dbReference type="GO" id="GO:0003677">
    <property type="term" value="F:DNA binding"/>
    <property type="evidence" value="ECO:0007669"/>
    <property type="project" value="UniProtKB-KW"/>
</dbReference>
<dbReference type="InterPro" id="IPR036955">
    <property type="entry name" value="AP2/ERF_dom_sf"/>
</dbReference>
<dbReference type="PANTHER" id="PTHR31190:SF471">
    <property type="entry name" value="AP2_ERF DOMAIN-CONTAINING PROTEIN"/>
    <property type="match status" value="1"/>
</dbReference>
<evidence type="ECO:0000313" key="8">
    <source>
        <dbReference type="EMBL" id="KAF5767022.1"/>
    </source>
</evidence>
<keyword evidence="3" id="KW-0238">DNA-binding</keyword>
<keyword evidence="9" id="KW-1185">Reference proteome</keyword>
<dbReference type="SMART" id="SM00380">
    <property type="entry name" value="AP2"/>
    <property type="match status" value="1"/>
</dbReference>
<evidence type="ECO:0000256" key="6">
    <source>
        <dbReference type="SAM" id="MobiDB-lite"/>
    </source>
</evidence>
<organism evidence="8 9">
    <name type="scientific">Helianthus annuus</name>
    <name type="common">Common sunflower</name>
    <dbReference type="NCBI Taxonomy" id="4232"/>
    <lineage>
        <taxon>Eukaryota</taxon>
        <taxon>Viridiplantae</taxon>
        <taxon>Streptophyta</taxon>
        <taxon>Embryophyta</taxon>
        <taxon>Tracheophyta</taxon>
        <taxon>Spermatophyta</taxon>
        <taxon>Magnoliopsida</taxon>
        <taxon>eudicotyledons</taxon>
        <taxon>Gunneridae</taxon>
        <taxon>Pentapetalae</taxon>
        <taxon>asterids</taxon>
        <taxon>campanulids</taxon>
        <taxon>Asterales</taxon>
        <taxon>Asteraceae</taxon>
        <taxon>Asteroideae</taxon>
        <taxon>Heliantheae alliance</taxon>
        <taxon>Heliantheae</taxon>
        <taxon>Helianthus</taxon>
    </lineage>
</organism>
<evidence type="ECO:0000256" key="1">
    <source>
        <dbReference type="ARBA" id="ARBA00004123"/>
    </source>
</evidence>
<feature type="region of interest" description="Disordered" evidence="6">
    <location>
        <begin position="1"/>
        <end position="22"/>
    </location>
</feature>
<sequence>MRLGSRSDGSKKRKKQYRGIRQRPWGKWAAEIPDPRKGSRVWLGTPEEAATAYYAAATRIRGPKANLNFFKPLSQTPHPAHAKKPKTDNDMFFQGNWDAASMDAGGNVMDLWTFDDLPVTVNGVFLI</sequence>
<accession>A0A9K3H4F5</accession>
<comment type="subcellular location">
    <subcellularLocation>
        <location evidence="1">Nucleus</location>
    </subcellularLocation>
</comment>
<dbReference type="GO" id="GO:0003700">
    <property type="term" value="F:DNA-binding transcription factor activity"/>
    <property type="evidence" value="ECO:0007669"/>
    <property type="project" value="InterPro"/>
</dbReference>
<dbReference type="AlphaFoldDB" id="A0A9K3H4F5"/>
<dbReference type="Pfam" id="PF00847">
    <property type="entry name" value="AP2"/>
    <property type="match status" value="1"/>
</dbReference>
<keyword evidence="2" id="KW-0805">Transcription regulation</keyword>
<keyword evidence="5" id="KW-0539">Nucleus</keyword>
<dbReference type="PRINTS" id="PR00367">
    <property type="entry name" value="ETHRSPELEMNT"/>
</dbReference>
<name>A0A9K3H4F5_HELAN</name>
<comment type="caution">
    <text evidence="8">The sequence shown here is derived from an EMBL/GenBank/DDBJ whole genome shotgun (WGS) entry which is preliminary data.</text>
</comment>